<dbReference type="Gramene" id="VVA31951">
    <property type="protein sequence ID" value="VVA31951"/>
    <property type="gene ID" value="Prudul26B002147"/>
</dbReference>
<evidence type="ECO:0000313" key="1">
    <source>
        <dbReference type="EMBL" id="VVA31951.1"/>
    </source>
</evidence>
<reference evidence="2" key="1">
    <citation type="journal article" date="2020" name="Plant J.">
        <title>Transposons played a major role in the diversification between the closely related almond and peach genomes: results from the almond genome sequence.</title>
        <authorList>
            <person name="Alioto T."/>
            <person name="Alexiou K.G."/>
            <person name="Bardil A."/>
            <person name="Barteri F."/>
            <person name="Castanera R."/>
            <person name="Cruz F."/>
            <person name="Dhingra A."/>
            <person name="Duval H."/>
            <person name="Fernandez I Marti A."/>
            <person name="Frias L."/>
            <person name="Galan B."/>
            <person name="Garcia J.L."/>
            <person name="Howad W."/>
            <person name="Gomez-Garrido J."/>
            <person name="Gut M."/>
            <person name="Julca I."/>
            <person name="Morata J."/>
            <person name="Puigdomenech P."/>
            <person name="Ribeca P."/>
            <person name="Rubio Cabetas M.J."/>
            <person name="Vlasova A."/>
            <person name="Wirthensohn M."/>
            <person name="Garcia-Mas J."/>
            <person name="Gabaldon T."/>
            <person name="Casacuberta J.M."/>
            <person name="Arus P."/>
        </authorList>
    </citation>
    <scope>NUCLEOTIDE SEQUENCE [LARGE SCALE GENOMIC DNA]</scope>
    <source>
        <strain evidence="2">cv. Texas</strain>
    </source>
</reference>
<feature type="non-terminal residue" evidence="1">
    <location>
        <position position="1"/>
    </location>
</feature>
<protein>
    <submittedName>
        <fullName evidence="1">PREDICTED: LOW QUALITY PROTEIN</fullName>
    </submittedName>
</protein>
<accession>A0A5E4FWP1</accession>
<organism evidence="1 2">
    <name type="scientific">Prunus dulcis</name>
    <name type="common">Almond</name>
    <name type="synonym">Amygdalus dulcis</name>
    <dbReference type="NCBI Taxonomy" id="3755"/>
    <lineage>
        <taxon>Eukaryota</taxon>
        <taxon>Viridiplantae</taxon>
        <taxon>Streptophyta</taxon>
        <taxon>Embryophyta</taxon>
        <taxon>Tracheophyta</taxon>
        <taxon>Spermatophyta</taxon>
        <taxon>Magnoliopsida</taxon>
        <taxon>eudicotyledons</taxon>
        <taxon>Gunneridae</taxon>
        <taxon>Pentapetalae</taxon>
        <taxon>rosids</taxon>
        <taxon>fabids</taxon>
        <taxon>Rosales</taxon>
        <taxon>Rosaceae</taxon>
        <taxon>Amygdaloideae</taxon>
        <taxon>Amygdaleae</taxon>
        <taxon>Prunus</taxon>
    </lineage>
</organism>
<evidence type="ECO:0000313" key="2">
    <source>
        <dbReference type="Proteomes" id="UP000327085"/>
    </source>
</evidence>
<name>A0A5E4FWP1_PRUDU</name>
<dbReference type="InParanoid" id="A0A5E4FWP1"/>
<feature type="non-terminal residue" evidence="1">
    <location>
        <position position="169"/>
    </location>
</feature>
<gene>
    <name evidence="1" type="ORF">ALMOND_2B002147</name>
</gene>
<dbReference type="EMBL" id="CABIKO010000232">
    <property type="protein sequence ID" value="VVA31951.1"/>
    <property type="molecule type" value="Genomic_DNA"/>
</dbReference>
<dbReference type="PANTHER" id="PTHR48475:SF1">
    <property type="entry name" value="RNASE H TYPE-1 DOMAIN-CONTAINING PROTEIN"/>
    <property type="match status" value="1"/>
</dbReference>
<dbReference type="AlphaFoldDB" id="A0A5E4FWP1"/>
<dbReference type="Proteomes" id="UP000327085">
    <property type="component" value="Chromosome 6"/>
</dbReference>
<dbReference type="PANTHER" id="PTHR48475">
    <property type="entry name" value="RIBONUCLEASE H"/>
    <property type="match status" value="1"/>
</dbReference>
<dbReference type="SUPFAM" id="SSF56672">
    <property type="entry name" value="DNA/RNA polymerases"/>
    <property type="match status" value="1"/>
</dbReference>
<sequence>LAAMMSTFTPLLKKGQPYIWSKECQEAYQQVQQLIARLPTMRAPTPGFPLKLYLAATNTARLRHYFLAHKVQLVVKSDPVRYLLTRPVLSGRLARWLLQLSEFDIVCTTPKAIRGQAVIDMLALFPEVEESTLSKEVLGELPEVVATVVEEASWTLYFDGSSTTNGGGA</sequence>
<proteinExistence type="predicted"/>
<dbReference type="InterPro" id="IPR043502">
    <property type="entry name" value="DNA/RNA_pol_sf"/>
</dbReference>